<keyword evidence="2" id="KW-1185">Reference proteome</keyword>
<reference evidence="1 2" key="1">
    <citation type="journal article" date="2023" name="G3 (Bethesda)">
        <title>A chromosome-length genome assembly and annotation of blackberry (Rubus argutus, cv. 'Hillquist').</title>
        <authorList>
            <person name="Bruna T."/>
            <person name="Aryal R."/>
            <person name="Dudchenko O."/>
            <person name="Sargent D.J."/>
            <person name="Mead D."/>
            <person name="Buti M."/>
            <person name="Cavallini A."/>
            <person name="Hytonen T."/>
            <person name="Andres J."/>
            <person name="Pham M."/>
            <person name="Weisz D."/>
            <person name="Mascagni F."/>
            <person name="Usai G."/>
            <person name="Natali L."/>
            <person name="Bassil N."/>
            <person name="Fernandez G.E."/>
            <person name="Lomsadze A."/>
            <person name="Armour M."/>
            <person name="Olukolu B."/>
            <person name="Poorten T."/>
            <person name="Britton C."/>
            <person name="Davik J."/>
            <person name="Ashrafi H."/>
            <person name="Aiden E.L."/>
            <person name="Borodovsky M."/>
            <person name="Worthington M."/>
        </authorList>
    </citation>
    <scope>NUCLEOTIDE SEQUENCE [LARGE SCALE GENOMIC DNA]</scope>
    <source>
        <strain evidence="1">PI 553951</strain>
    </source>
</reference>
<proteinExistence type="predicted"/>
<protein>
    <submittedName>
        <fullName evidence="1">Uncharacterized protein</fullName>
    </submittedName>
</protein>
<dbReference type="EMBL" id="JBEDUW010000002">
    <property type="protein sequence ID" value="KAK9944273.1"/>
    <property type="molecule type" value="Genomic_DNA"/>
</dbReference>
<sequence length="67" mass="7606">MVAVKGNNGGKYEARWNEAARAEELTADEDDWSVLDDSWFDDVASKEWHRGAAVSLEVMAVVRCYVW</sequence>
<name>A0AAW1Y588_RUBAR</name>
<accession>A0AAW1Y588</accession>
<evidence type="ECO:0000313" key="2">
    <source>
        <dbReference type="Proteomes" id="UP001457282"/>
    </source>
</evidence>
<dbReference type="AlphaFoldDB" id="A0AAW1Y588"/>
<gene>
    <name evidence="1" type="ORF">M0R45_009847</name>
</gene>
<comment type="caution">
    <text evidence="1">The sequence shown here is derived from an EMBL/GenBank/DDBJ whole genome shotgun (WGS) entry which is preliminary data.</text>
</comment>
<dbReference type="Proteomes" id="UP001457282">
    <property type="component" value="Unassembled WGS sequence"/>
</dbReference>
<organism evidence="1 2">
    <name type="scientific">Rubus argutus</name>
    <name type="common">Southern blackberry</name>
    <dbReference type="NCBI Taxonomy" id="59490"/>
    <lineage>
        <taxon>Eukaryota</taxon>
        <taxon>Viridiplantae</taxon>
        <taxon>Streptophyta</taxon>
        <taxon>Embryophyta</taxon>
        <taxon>Tracheophyta</taxon>
        <taxon>Spermatophyta</taxon>
        <taxon>Magnoliopsida</taxon>
        <taxon>eudicotyledons</taxon>
        <taxon>Gunneridae</taxon>
        <taxon>Pentapetalae</taxon>
        <taxon>rosids</taxon>
        <taxon>fabids</taxon>
        <taxon>Rosales</taxon>
        <taxon>Rosaceae</taxon>
        <taxon>Rosoideae</taxon>
        <taxon>Rosoideae incertae sedis</taxon>
        <taxon>Rubus</taxon>
    </lineage>
</organism>
<evidence type="ECO:0000313" key="1">
    <source>
        <dbReference type="EMBL" id="KAK9944273.1"/>
    </source>
</evidence>